<dbReference type="PROSITE" id="PS50887">
    <property type="entry name" value="GGDEF"/>
    <property type="match status" value="1"/>
</dbReference>
<dbReference type="Proteomes" id="UP001589813">
    <property type="component" value="Unassembled WGS sequence"/>
</dbReference>
<evidence type="ECO:0000313" key="4">
    <source>
        <dbReference type="EMBL" id="MFC0047089.1"/>
    </source>
</evidence>
<dbReference type="InterPro" id="IPR035919">
    <property type="entry name" value="EAL_sf"/>
</dbReference>
<dbReference type="Gene3D" id="3.20.20.450">
    <property type="entry name" value="EAL domain"/>
    <property type="match status" value="1"/>
</dbReference>
<feature type="domain" description="EAL" evidence="2">
    <location>
        <begin position="347"/>
        <end position="595"/>
    </location>
</feature>
<gene>
    <name evidence="4" type="ORF">ACFFJP_02150</name>
</gene>
<evidence type="ECO:0000313" key="5">
    <source>
        <dbReference type="Proteomes" id="UP001589813"/>
    </source>
</evidence>
<dbReference type="SUPFAM" id="SSF141868">
    <property type="entry name" value="EAL domain-like"/>
    <property type="match status" value="1"/>
</dbReference>
<dbReference type="EMBL" id="JBHLXP010000001">
    <property type="protein sequence ID" value="MFC0047089.1"/>
    <property type="molecule type" value="Genomic_DNA"/>
</dbReference>
<feature type="domain" description="GGDEF" evidence="3">
    <location>
        <begin position="212"/>
        <end position="338"/>
    </location>
</feature>
<dbReference type="SMART" id="SM00052">
    <property type="entry name" value="EAL"/>
    <property type="match status" value="1"/>
</dbReference>
<dbReference type="InterPro" id="IPR029787">
    <property type="entry name" value="Nucleotide_cyclase"/>
</dbReference>
<dbReference type="CDD" id="cd01948">
    <property type="entry name" value="EAL"/>
    <property type="match status" value="1"/>
</dbReference>
<dbReference type="RefSeq" id="WP_377240006.1">
    <property type="nucleotide sequence ID" value="NZ_JBHLXP010000001.1"/>
</dbReference>
<evidence type="ECO:0000256" key="1">
    <source>
        <dbReference type="SAM" id="Phobius"/>
    </source>
</evidence>
<dbReference type="PANTHER" id="PTHR33121">
    <property type="entry name" value="CYCLIC DI-GMP PHOSPHODIESTERASE PDEF"/>
    <property type="match status" value="1"/>
</dbReference>
<dbReference type="InterPro" id="IPR043128">
    <property type="entry name" value="Rev_trsase/Diguanyl_cyclase"/>
</dbReference>
<evidence type="ECO:0000259" key="2">
    <source>
        <dbReference type="PROSITE" id="PS50883"/>
    </source>
</evidence>
<feature type="transmembrane region" description="Helical" evidence="1">
    <location>
        <begin position="32"/>
        <end position="49"/>
    </location>
</feature>
<dbReference type="PANTHER" id="PTHR33121:SF70">
    <property type="entry name" value="SIGNALING PROTEIN YKOW"/>
    <property type="match status" value="1"/>
</dbReference>
<dbReference type="NCBIfam" id="TIGR00254">
    <property type="entry name" value="GGDEF"/>
    <property type="match status" value="1"/>
</dbReference>
<keyword evidence="1" id="KW-0472">Membrane</keyword>
<feature type="transmembrane region" description="Helical" evidence="1">
    <location>
        <begin position="109"/>
        <end position="129"/>
    </location>
</feature>
<dbReference type="Pfam" id="PF00563">
    <property type="entry name" value="EAL"/>
    <property type="match status" value="1"/>
</dbReference>
<dbReference type="InterPro" id="IPR001633">
    <property type="entry name" value="EAL_dom"/>
</dbReference>
<sequence>MSARTLNRILFTGGVVGLGTALLLYMEQIYPLSMVIDGGAGLLLALGFVWRKQLQPEQKLWLLMSCGGVVGAVAVLQGPFTADGLMVLAGVSALAFSNWSGGKALWIPALCLSYLLCLTLLVALRYVQYPLNVLADVNHPGLWLITSGSFLLLLLAIGASIFELKARLWQKIQHLQTSNQQLFSAAYHDELTGCVNKHLLQQQLDPQLKAGGCGTLLVLRLTHLRQLNALHGHQQGDEYIRMLARHLANSLRSPQQLARLNGPQFAIWLPDLSDAQPLVKQLLQVCQAELDLGLSGVNLIAAAVTAPAHGADLAELLKNADVVFSHQRQGERFTAFSAQMAQQLSAHSLAKQRVRHALDTQLFYPVYQSKVSSHDSHICGFEGLARMQSFDQLPPLTPGQFIPLLHEEGWMDEFGRSMLQLIIGDIPLLQQKFGAALKVSANVSPPLFLAQGFTAFIRDCLAHHRVAPQNLVLEITEEVFAIEPARIIAVTQELQQMGVEVSLDDFGTGFSSLKYLQLVRFDEIKIDKSFVDRIALDDNSFVLCAAICRLGTDLGCRIVAEGVEQAEQVDQIRRTGCQQMQGFYYARPVSLTALL</sequence>
<evidence type="ECO:0000259" key="3">
    <source>
        <dbReference type="PROSITE" id="PS50887"/>
    </source>
</evidence>
<dbReference type="SMART" id="SM00267">
    <property type="entry name" value="GGDEF"/>
    <property type="match status" value="1"/>
</dbReference>
<dbReference type="InterPro" id="IPR050706">
    <property type="entry name" value="Cyclic-di-GMP_PDE-like"/>
</dbReference>
<feature type="transmembrane region" description="Helical" evidence="1">
    <location>
        <begin position="141"/>
        <end position="162"/>
    </location>
</feature>
<feature type="transmembrane region" description="Helical" evidence="1">
    <location>
        <begin position="61"/>
        <end position="78"/>
    </location>
</feature>
<protein>
    <submittedName>
        <fullName evidence="4">Bifunctional diguanylate cyclase/phosphodiesterase</fullName>
    </submittedName>
</protein>
<accession>A0ABV6B891</accession>
<dbReference type="CDD" id="cd01949">
    <property type="entry name" value="GGDEF"/>
    <property type="match status" value="1"/>
</dbReference>
<dbReference type="Pfam" id="PF00990">
    <property type="entry name" value="GGDEF"/>
    <property type="match status" value="1"/>
</dbReference>
<keyword evidence="1" id="KW-1133">Transmembrane helix</keyword>
<reference evidence="4 5" key="1">
    <citation type="submission" date="2024-09" db="EMBL/GenBank/DDBJ databases">
        <authorList>
            <person name="Sun Q."/>
            <person name="Mori K."/>
        </authorList>
    </citation>
    <scope>NUCLEOTIDE SEQUENCE [LARGE SCALE GENOMIC DNA]</scope>
    <source>
        <strain evidence="4 5">KCTC 23315</strain>
    </source>
</reference>
<dbReference type="PROSITE" id="PS50883">
    <property type="entry name" value="EAL"/>
    <property type="match status" value="1"/>
</dbReference>
<keyword evidence="1" id="KW-0812">Transmembrane</keyword>
<feature type="transmembrane region" description="Helical" evidence="1">
    <location>
        <begin position="9"/>
        <end position="26"/>
    </location>
</feature>
<proteinExistence type="predicted"/>
<comment type="caution">
    <text evidence="4">The sequence shown here is derived from an EMBL/GenBank/DDBJ whole genome shotgun (WGS) entry which is preliminary data.</text>
</comment>
<dbReference type="InterPro" id="IPR000160">
    <property type="entry name" value="GGDEF_dom"/>
</dbReference>
<dbReference type="Gene3D" id="3.30.70.270">
    <property type="match status" value="1"/>
</dbReference>
<keyword evidence="5" id="KW-1185">Reference proteome</keyword>
<organism evidence="4 5">
    <name type="scientific">Rheinheimera tilapiae</name>
    <dbReference type="NCBI Taxonomy" id="875043"/>
    <lineage>
        <taxon>Bacteria</taxon>
        <taxon>Pseudomonadati</taxon>
        <taxon>Pseudomonadota</taxon>
        <taxon>Gammaproteobacteria</taxon>
        <taxon>Chromatiales</taxon>
        <taxon>Chromatiaceae</taxon>
        <taxon>Rheinheimera</taxon>
    </lineage>
</organism>
<dbReference type="SUPFAM" id="SSF55073">
    <property type="entry name" value="Nucleotide cyclase"/>
    <property type="match status" value="1"/>
</dbReference>
<name>A0ABV6B891_9GAMM</name>